<evidence type="ECO:0000313" key="2">
    <source>
        <dbReference type="Proteomes" id="UP000601171"/>
    </source>
</evidence>
<sequence>MRRSKIAVLAIIILISLTGCTKKGNVNLYPAYELQDNKKIWGYINDKGKFKIEPKYDETFDFSEEGLAKVQSENYYGVVDTSGKEILTPKYQFVSDFENGYFYAFDGKYSHLFNYKGEEQFSTDEFMYIGPYSDGIFTVAEIGDNGQPTFGYLDKSGKNIIEPKFSEAWDFVDGKALVKENEGYKLLNKEGNILKELSYEMMSKMEGMDLYFFKENEKIGIVDGNGEVKVQPTYSSMNPEVDNGIIIVNESEDFGLIDTNGNEVLEMKYEDIKSLGEGCFAVKGNGKYALFKAKGESKFTTDFIYDNIGSNKVKINTDLVCAYDGENSYLIDLSGEKSFKGPEFNGNADIYYNGSVSKVLANNKLSYYNSKGEIIWEEKNIYQLSENAQVIEDVFDEKDGLNIRYPVVEGLKDKSVEDGINKRLYEGFVEDIENKNEYTYYNTNYTVRKINDLLTISKTSEYLLKDDLYPIATGKVYNINLNKGTFFEFEDLFKEDSDYKRIIADMIRGQMEQKNSQGVGMYDYVQWDGNIDNVDFITNGSVIDIYFNPDEMVSYTEQFPKFTITQEEIEDILDYKSEYWWAFMVKRGF</sequence>
<evidence type="ECO:0000313" key="1">
    <source>
        <dbReference type="EMBL" id="MBC8587674.1"/>
    </source>
</evidence>
<dbReference type="Proteomes" id="UP000601171">
    <property type="component" value="Unassembled WGS sequence"/>
</dbReference>
<dbReference type="PROSITE" id="PS51257">
    <property type="entry name" value="PROKAR_LIPOPROTEIN"/>
    <property type="match status" value="1"/>
</dbReference>
<proteinExistence type="predicted"/>
<name>A0A926EWD5_9FIRM</name>
<keyword evidence="2" id="KW-1185">Reference proteome</keyword>
<protein>
    <submittedName>
        <fullName evidence="1">WG repeat-containing protein</fullName>
    </submittedName>
</protein>
<dbReference type="InterPro" id="IPR032774">
    <property type="entry name" value="WG_beta_rep"/>
</dbReference>
<dbReference type="Gene3D" id="3.90.640.20">
    <property type="entry name" value="Heat-shock cognate protein, ATPase"/>
    <property type="match status" value="1"/>
</dbReference>
<dbReference type="InterPro" id="IPR037126">
    <property type="entry name" value="PdaC/RsiV-like_sf"/>
</dbReference>
<dbReference type="PANTHER" id="PTHR37841">
    <property type="entry name" value="GLR2918 PROTEIN"/>
    <property type="match status" value="1"/>
</dbReference>
<dbReference type="AlphaFoldDB" id="A0A926EWD5"/>
<dbReference type="RefSeq" id="WP_262429128.1">
    <property type="nucleotide sequence ID" value="NZ_JACRTG010000016.1"/>
</dbReference>
<comment type="caution">
    <text evidence="1">The sequence shown here is derived from an EMBL/GenBank/DDBJ whole genome shotgun (WGS) entry which is preliminary data.</text>
</comment>
<organism evidence="1 2">
    <name type="scientific">Paratissierella segnis</name>
    <dbReference type="NCBI Taxonomy" id="2763679"/>
    <lineage>
        <taxon>Bacteria</taxon>
        <taxon>Bacillati</taxon>
        <taxon>Bacillota</taxon>
        <taxon>Tissierellia</taxon>
        <taxon>Tissierellales</taxon>
        <taxon>Tissierellaceae</taxon>
        <taxon>Paratissierella</taxon>
    </lineage>
</organism>
<gene>
    <name evidence="1" type="ORF">H8707_05400</name>
</gene>
<dbReference type="EMBL" id="JACRTG010000016">
    <property type="protein sequence ID" value="MBC8587674.1"/>
    <property type="molecule type" value="Genomic_DNA"/>
</dbReference>
<accession>A0A926EWD5</accession>
<reference evidence="1" key="1">
    <citation type="submission" date="2020-08" db="EMBL/GenBank/DDBJ databases">
        <title>Genome public.</title>
        <authorList>
            <person name="Liu C."/>
            <person name="Sun Q."/>
        </authorList>
    </citation>
    <scope>NUCLEOTIDE SEQUENCE</scope>
    <source>
        <strain evidence="1">BX21</strain>
    </source>
</reference>
<dbReference type="PANTHER" id="PTHR37841:SF1">
    <property type="entry name" value="DUF3298 DOMAIN-CONTAINING PROTEIN"/>
    <property type="match status" value="1"/>
</dbReference>
<dbReference type="Pfam" id="PF14903">
    <property type="entry name" value="WG_beta_rep"/>
    <property type="match status" value="4"/>
</dbReference>